<accession>A0ABQ7LGC3</accession>
<evidence type="ECO:0000313" key="1">
    <source>
        <dbReference type="EMBL" id="KAG5385599.1"/>
    </source>
</evidence>
<name>A0ABQ7LGC3_BRACM</name>
<protein>
    <recommendedName>
        <fullName evidence="3">RNase H type-1 domain-containing protein</fullName>
    </recommendedName>
</protein>
<evidence type="ECO:0008006" key="3">
    <source>
        <dbReference type="Google" id="ProtNLM"/>
    </source>
</evidence>
<comment type="caution">
    <text evidence="1">The sequence shown here is derived from an EMBL/GenBank/DDBJ whole genome shotgun (WGS) entry which is preliminary data.</text>
</comment>
<dbReference type="EMBL" id="JADBGQ010000008">
    <property type="protein sequence ID" value="KAG5385599.1"/>
    <property type="molecule type" value="Genomic_DNA"/>
</dbReference>
<organism evidence="1 2">
    <name type="scientific">Brassica rapa subsp. trilocularis</name>
    <dbReference type="NCBI Taxonomy" id="1813537"/>
    <lineage>
        <taxon>Eukaryota</taxon>
        <taxon>Viridiplantae</taxon>
        <taxon>Streptophyta</taxon>
        <taxon>Embryophyta</taxon>
        <taxon>Tracheophyta</taxon>
        <taxon>Spermatophyta</taxon>
        <taxon>Magnoliopsida</taxon>
        <taxon>eudicotyledons</taxon>
        <taxon>Gunneridae</taxon>
        <taxon>Pentapetalae</taxon>
        <taxon>rosids</taxon>
        <taxon>malvids</taxon>
        <taxon>Brassicales</taxon>
        <taxon>Brassicaceae</taxon>
        <taxon>Brassiceae</taxon>
        <taxon>Brassica</taxon>
    </lineage>
</organism>
<dbReference type="Proteomes" id="UP000823674">
    <property type="component" value="Chromosome A09"/>
</dbReference>
<proteinExistence type="predicted"/>
<keyword evidence="2" id="KW-1185">Reference proteome</keyword>
<reference evidence="1 2" key="1">
    <citation type="submission" date="2021-03" db="EMBL/GenBank/DDBJ databases">
        <authorList>
            <person name="King G.J."/>
            <person name="Bancroft I."/>
            <person name="Baten A."/>
            <person name="Bloomfield J."/>
            <person name="Borpatragohain P."/>
            <person name="He Z."/>
            <person name="Irish N."/>
            <person name="Irwin J."/>
            <person name="Liu K."/>
            <person name="Mauleon R.P."/>
            <person name="Moore J."/>
            <person name="Morris R."/>
            <person name="Ostergaard L."/>
            <person name="Wang B."/>
            <person name="Wells R."/>
        </authorList>
    </citation>
    <scope>NUCLEOTIDE SEQUENCE [LARGE SCALE GENOMIC DNA]</scope>
    <source>
        <strain evidence="1">R-o-18</strain>
        <tissue evidence="1">Leaf</tissue>
    </source>
</reference>
<gene>
    <name evidence="1" type="primary">A09p053070.1_BraROA</name>
    <name evidence="1" type="ORF">IGI04_037069</name>
</gene>
<sequence>MHRSDESPPFQRRRSFLFPMKQLCSLSMVLMVTSFLSRFRPPPDPPPWSLCMSRPFKARSHVVPPEPPDVPFLLAPPLQNVKSSVNPVVFLPRCSSPISAQFLFSARATVYLCRNLLSSRILNVVSTLAAEALTLQVALPSASSAGFSKLQVISDSIVLFSALHSWMDLNKIAGCLFTNLATLFCPLSFNFYQCTALCLAVAIAMCVCSSDYVPLLLFFEI</sequence>
<evidence type="ECO:0000313" key="2">
    <source>
        <dbReference type="Proteomes" id="UP000823674"/>
    </source>
</evidence>